<keyword evidence="2" id="KW-0378">Hydrolase</keyword>
<dbReference type="SUPFAM" id="SSF51445">
    <property type="entry name" value="(Trans)glycosidases"/>
    <property type="match status" value="1"/>
</dbReference>
<organism evidence="6 7">
    <name type="scientific">Ceratopteris richardii</name>
    <name type="common">Triangle waterfern</name>
    <dbReference type="NCBI Taxonomy" id="49495"/>
    <lineage>
        <taxon>Eukaryota</taxon>
        <taxon>Viridiplantae</taxon>
        <taxon>Streptophyta</taxon>
        <taxon>Embryophyta</taxon>
        <taxon>Tracheophyta</taxon>
        <taxon>Polypodiopsida</taxon>
        <taxon>Polypodiidae</taxon>
        <taxon>Polypodiales</taxon>
        <taxon>Pteridineae</taxon>
        <taxon>Pteridaceae</taxon>
        <taxon>Parkerioideae</taxon>
        <taxon>Ceratopteris</taxon>
    </lineage>
</organism>
<feature type="region of interest" description="Disordered" evidence="4">
    <location>
        <begin position="89"/>
        <end position="133"/>
    </location>
</feature>
<comment type="similarity">
    <text evidence="1">Belongs to the glycosyl hydrolase 1 family.</text>
</comment>
<evidence type="ECO:0000313" key="6">
    <source>
        <dbReference type="EMBL" id="KAH7286010.1"/>
    </source>
</evidence>
<keyword evidence="7" id="KW-1185">Reference proteome</keyword>
<feature type="region of interest" description="Disordered" evidence="4">
    <location>
        <begin position="146"/>
        <end position="190"/>
    </location>
</feature>
<dbReference type="PRINTS" id="PR00131">
    <property type="entry name" value="GLHYDRLASE1"/>
</dbReference>
<dbReference type="PANTHER" id="PTHR10353:SF209">
    <property type="entry name" value="GALACTOLIPID GALACTOSYLTRANSFERASE SFR2, CHLOROPLASTIC"/>
    <property type="match status" value="1"/>
</dbReference>
<dbReference type="EMBL" id="CM035438">
    <property type="protein sequence ID" value="KAH7286010.1"/>
    <property type="molecule type" value="Genomic_DNA"/>
</dbReference>
<dbReference type="Pfam" id="PF00232">
    <property type="entry name" value="Glyco_hydro_1"/>
    <property type="match status" value="2"/>
</dbReference>
<feature type="compositionally biased region" description="Basic and acidic residues" evidence="4">
    <location>
        <begin position="772"/>
        <end position="783"/>
    </location>
</feature>
<keyword evidence="3" id="KW-0326">Glycosidase</keyword>
<keyword evidence="5" id="KW-0812">Transmembrane</keyword>
<dbReference type="GO" id="GO:0008422">
    <property type="term" value="F:beta-glucosidase activity"/>
    <property type="evidence" value="ECO:0007669"/>
    <property type="project" value="TreeGrafter"/>
</dbReference>
<feature type="compositionally biased region" description="Basic and acidic residues" evidence="4">
    <location>
        <begin position="89"/>
        <end position="120"/>
    </location>
</feature>
<proteinExistence type="inferred from homology"/>
<name>A0A8T2QR11_CERRI</name>
<dbReference type="PANTHER" id="PTHR10353">
    <property type="entry name" value="GLYCOSYL HYDROLASE"/>
    <property type="match status" value="1"/>
</dbReference>
<reference evidence="6" key="1">
    <citation type="submission" date="2021-08" db="EMBL/GenBank/DDBJ databases">
        <title>WGS assembly of Ceratopteris richardii.</title>
        <authorList>
            <person name="Marchant D.B."/>
            <person name="Chen G."/>
            <person name="Jenkins J."/>
            <person name="Shu S."/>
            <person name="Leebens-Mack J."/>
            <person name="Grimwood J."/>
            <person name="Schmutz J."/>
            <person name="Soltis P."/>
            <person name="Soltis D."/>
            <person name="Chen Z.-H."/>
        </authorList>
    </citation>
    <scope>NUCLEOTIDE SEQUENCE</scope>
    <source>
        <strain evidence="6">Whitten #5841</strain>
        <tissue evidence="6">Leaf</tissue>
    </source>
</reference>
<dbReference type="OMA" id="LHERYKH"/>
<dbReference type="GO" id="GO:0005975">
    <property type="term" value="P:carbohydrate metabolic process"/>
    <property type="evidence" value="ECO:0007669"/>
    <property type="project" value="InterPro"/>
</dbReference>
<dbReference type="AlphaFoldDB" id="A0A8T2QR11"/>
<keyword evidence="5" id="KW-1133">Transmembrane helix</keyword>
<dbReference type="Proteomes" id="UP000825935">
    <property type="component" value="Chromosome 33"/>
</dbReference>
<dbReference type="Gene3D" id="3.20.20.80">
    <property type="entry name" value="Glycosidases"/>
    <property type="match status" value="1"/>
</dbReference>
<evidence type="ECO:0000313" key="7">
    <source>
        <dbReference type="Proteomes" id="UP000825935"/>
    </source>
</evidence>
<evidence type="ECO:0000256" key="3">
    <source>
        <dbReference type="ARBA" id="ARBA00023295"/>
    </source>
</evidence>
<keyword evidence="5" id="KW-0472">Membrane</keyword>
<evidence type="ECO:0000256" key="2">
    <source>
        <dbReference type="ARBA" id="ARBA00022801"/>
    </source>
</evidence>
<gene>
    <name evidence="6" type="ORF">KP509_33G055200</name>
</gene>
<evidence type="ECO:0000256" key="5">
    <source>
        <dbReference type="SAM" id="Phobius"/>
    </source>
</evidence>
<protein>
    <recommendedName>
        <fullName evidence="8">Beta-glucosidase-like SFR2, chloroplastic</fullName>
    </recommendedName>
</protein>
<evidence type="ECO:0000256" key="4">
    <source>
        <dbReference type="SAM" id="MobiDB-lite"/>
    </source>
</evidence>
<dbReference type="InterPro" id="IPR017853">
    <property type="entry name" value="GH"/>
</dbReference>
<dbReference type="OrthoDB" id="65569at2759"/>
<feature type="region of interest" description="Disordered" evidence="4">
    <location>
        <begin position="755"/>
        <end position="783"/>
    </location>
</feature>
<sequence length="783" mass="88669">MVAVLLLLNVSKLIGVAGLLGVAANVFSYRRYHRKNLDPFESLLDEDQEILAEFPIDRDVDDGGFFFALATAPAHVEDELDDAWLRFAKETPPKQKEDDAIDRSKESDTDAKQESEKAEESFVQPMTVEGNKDDVVSEQALKGISVDTTRESVSGAVEPSEKMQDDISGNVGSTEENKETESTSPTSVGEWELVNQGIDPEKTAQQGPQESLEQEILAHINTEKMLECGTSIKVNKDTDQSQLGRGKGSAEDPLLQFNLPKKGRRLAKVAMDAIIQGYEKFMEDDEAKPNVAAWHNVSRPEQRLRFWSDPDTEIELAQKANVQLYRMGIDWTRIMPIEPLEGVESSVDWAAVDRYKEIIQKVRSAGMQVMLTLFHHSLPPWAASYGGWKEDKTVDYFLHYVRLAAEKLSSLVDFWITFNEPHVFSMLTYCAGAWPGAQPDLLETVTSVLPRGAFNKAMDLMAKAHLKAYEILHDVCCERHQKKAKVGVSHHVSFMRPYGLFDITAVVLSDQMTRYPYIDSICERLDFIGINYYGQEVVSAPGLKLVENDEYSESGRGVYPDGLYRLLTSFHDRYKKHNIPYIVTENGVSDATDYIRRPYLCEHLLALRAAMNKGVPIQGYCFWTTSDNWEWADGYGPKFGLVAVDRDNDLKRIPRPSYYLFSEIAKTGKVTKCQRAKAWSELQAAAMEGKKRPFCRAVDSNGLMYAGGLDIPIERPFIQRDWRFGHYQMDGLQDPVSRLLRFMLNLIPLRRRKPTVHNDRSIESQTETIEEADTKMERIPVAA</sequence>
<comment type="caution">
    <text evidence="6">The sequence shown here is derived from an EMBL/GenBank/DDBJ whole genome shotgun (WGS) entry which is preliminary data.</text>
</comment>
<accession>A0A8T2QR11</accession>
<feature type="transmembrane region" description="Helical" evidence="5">
    <location>
        <begin position="6"/>
        <end position="27"/>
    </location>
</feature>
<evidence type="ECO:0008006" key="8">
    <source>
        <dbReference type="Google" id="ProtNLM"/>
    </source>
</evidence>
<evidence type="ECO:0000256" key="1">
    <source>
        <dbReference type="ARBA" id="ARBA00010838"/>
    </source>
</evidence>
<dbReference type="InterPro" id="IPR001360">
    <property type="entry name" value="Glyco_hydro_1"/>
</dbReference>